<organism evidence="3 4">
    <name type="scientific">Lacisediminihabitans profunda</name>
    <dbReference type="NCBI Taxonomy" id="2594790"/>
    <lineage>
        <taxon>Bacteria</taxon>
        <taxon>Bacillati</taxon>
        <taxon>Actinomycetota</taxon>
        <taxon>Actinomycetes</taxon>
        <taxon>Micrococcales</taxon>
        <taxon>Microbacteriaceae</taxon>
        <taxon>Lacisediminihabitans</taxon>
    </lineage>
</organism>
<gene>
    <name evidence="3" type="ORF">FVP33_08000</name>
</gene>
<feature type="chain" id="PRO_5022937219" evidence="2">
    <location>
        <begin position="36"/>
        <end position="78"/>
    </location>
</feature>
<feature type="region of interest" description="Disordered" evidence="1">
    <location>
        <begin position="38"/>
        <end position="78"/>
    </location>
</feature>
<dbReference type="AlphaFoldDB" id="A0A5C8USF0"/>
<dbReference type="Proteomes" id="UP000321379">
    <property type="component" value="Unassembled WGS sequence"/>
</dbReference>
<evidence type="ECO:0000256" key="1">
    <source>
        <dbReference type="SAM" id="MobiDB-lite"/>
    </source>
</evidence>
<dbReference type="EMBL" id="VRMG01000005">
    <property type="protein sequence ID" value="TXN31475.1"/>
    <property type="molecule type" value="Genomic_DNA"/>
</dbReference>
<evidence type="ECO:0000313" key="4">
    <source>
        <dbReference type="Proteomes" id="UP000321379"/>
    </source>
</evidence>
<name>A0A5C8USF0_9MICO</name>
<keyword evidence="2" id="KW-0732">Signal</keyword>
<protein>
    <submittedName>
        <fullName evidence="3">Uncharacterized protein</fullName>
    </submittedName>
</protein>
<comment type="caution">
    <text evidence="3">The sequence shown here is derived from an EMBL/GenBank/DDBJ whole genome shotgun (WGS) entry which is preliminary data.</text>
</comment>
<reference evidence="3 4" key="1">
    <citation type="submission" date="2019-08" db="EMBL/GenBank/DDBJ databases">
        <title>Bacterial whole genome sequence for Glaciihabitans sp. CHu50b-6-2.</title>
        <authorList>
            <person name="Jin L."/>
        </authorList>
    </citation>
    <scope>NUCLEOTIDE SEQUENCE [LARGE SCALE GENOMIC DNA]</scope>
    <source>
        <strain evidence="3 4">CHu50b-6-2</strain>
    </source>
</reference>
<accession>A0A5C8USF0</accession>
<dbReference type="RefSeq" id="WP_147783062.1">
    <property type="nucleotide sequence ID" value="NZ_VRMG01000005.1"/>
</dbReference>
<sequence length="78" mass="7120">MNPRESGKRRARALTAVLAVAGVIGSAAMGGIALAAGPTTSASTAATSTSTGGSTASSSGSSVGSSSASSSQAQTTGS</sequence>
<keyword evidence="4" id="KW-1185">Reference proteome</keyword>
<feature type="signal peptide" evidence="2">
    <location>
        <begin position="1"/>
        <end position="35"/>
    </location>
</feature>
<evidence type="ECO:0000313" key="3">
    <source>
        <dbReference type="EMBL" id="TXN31475.1"/>
    </source>
</evidence>
<evidence type="ECO:0000256" key="2">
    <source>
        <dbReference type="SAM" id="SignalP"/>
    </source>
</evidence>
<proteinExistence type="predicted"/>